<protein>
    <submittedName>
        <fullName evidence="2">Uncharacterized protein</fullName>
    </submittedName>
</protein>
<evidence type="ECO:0000313" key="2">
    <source>
        <dbReference type="EMBL" id="CAB5383991.1"/>
    </source>
</evidence>
<sequence length="80" mass="9861">MRIFLTKSYSHFNKKPAEDLTKEMMMTLEKYVPQFIIKIMYLQRNSIIYMIQFQFFFSVSIIFNLIGRTFDTLYYKIPFF</sequence>
<evidence type="ECO:0000256" key="1">
    <source>
        <dbReference type="SAM" id="Phobius"/>
    </source>
</evidence>
<dbReference type="OrthoDB" id="2451407at2759"/>
<organism evidence="2 3">
    <name type="scientific">Rhizophagus irregularis</name>
    <dbReference type="NCBI Taxonomy" id="588596"/>
    <lineage>
        <taxon>Eukaryota</taxon>
        <taxon>Fungi</taxon>
        <taxon>Fungi incertae sedis</taxon>
        <taxon>Mucoromycota</taxon>
        <taxon>Glomeromycotina</taxon>
        <taxon>Glomeromycetes</taxon>
        <taxon>Glomerales</taxon>
        <taxon>Glomeraceae</taxon>
        <taxon>Rhizophagus</taxon>
    </lineage>
</organism>
<dbReference type="AlphaFoldDB" id="A0A915ZQQ7"/>
<keyword evidence="1" id="KW-0472">Membrane</keyword>
<gene>
    <name evidence="2" type="ORF">CHRIB12_LOCUS18663</name>
</gene>
<comment type="caution">
    <text evidence="2">The sequence shown here is derived from an EMBL/GenBank/DDBJ whole genome shotgun (WGS) entry which is preliminary data.</text>
</comment>
<dbReference type="VEuPathDB" id="FungiDB:RhiirFUN_006445"/>
<keyword evidence="1" id="KW-0812">Transmembrane</keyword>
<evidence type="ECO:0000313" key="3">
    <source>
        <dbReference type="Proteomes" id="UP000684084"/>
    </source>
</evidence>
<feature type="transmembrane region" description="Helical" evidence="1">
    <location>
        <begin position="47"/>
        <end position="66"/>
    </location>
</feature>
<name>A0A915ZQQ7_9GLOM</name>
<accession>A0A915ZQQ7</accession>
<keyword evidence="1" id="KW-1133">Transmembrane helix</keyword>
<dbReference type="Proteomes" id="UP000684084">
    <property type="component" value="Unassembled WGS sequence"/>
</dbReference>
<dbReference type="EMBL" id="CAGKOT010000050">
    <property type="protein sequence ID" value="CAB5383991.1"/>
    <property type="molecule type" value="Genomic_DNA"/>
</dbReference>
<proteinExistence type="predicted"/>
<reference evidence="2" key="1">
    <citation type="submission" date="2020-05" db="EMBL/GenBank/DDBJ databases">
        <authorList>
            <person name="Rincon C."/>
            <person name="Sanders R I."/>
            <person name="Robbins C."/>
            <person name="Chaturvedi A."/>
        </authorList>
    </citation>
    <scope>NUCLEOTIDE SEQUENCE</scope>
    <source>
        <strain evidence="2">CHB12</strain>
    </source>
</reference>